<gene>
    <name evidence="3" type="ORF">SeLEV6574_g04886</name>
</gene>
<sequence>MAPCAKVNIQPLAAPVTDSSSNLASAELASEATALPEKHVAAVSTNASSSTSSQYSTTSVHRGTSFVGLLKQLNTDDGAILPARCVLIRRKAQSSIAFYIEVKPAQAPMRPTAFRKKGACHGIDAGSAGCCRTSLELAARVQMSCLKAHSTRATMLADRRYKLAKQWEEIRYSVLIQRQRDTIKSIYRRTKAQYAQSSAQLKRHLIRCRNVEKWAATVEHAYMVSTTQKLKQFVTLRASLTHTITGMLQHHSRKVIDAHDQEEDVDDTSSIHSKHEAESPFPSFSTALAAHQHVNLVSLRAGCATTSENTTSQPVAEQNSLAPQSVVSNSATSTAPKYILPPPSFTMGDGESPSESLALESTLQSRSSSSLSLDESDKSTLYSRSGSSDIHPCSHKHARYSKRSTIMAHIPLDDSEEEYMCQFADILPPITRFTLRELDLDEILSNAQLRHDLYFDPNLQFKPNTDGERGLAKLVRSKAYWLEVEKEFASGLWLRRLPLLILEIRAIVVELLPYSEGLKEELARVLDVSLIVQQIEYGVLDGGLGLIEYLASLLRANCAPARDPLVDSMVQACKDGDFANTLRICFEVLEYMKLDYANHQLHRLRPYVVENAVSFEWKWFRDQVKAGTVKLDDATKFVRDALERYKTTNVTSSSHGNIPAATALFNEGLIHLISNVCKLPEVGITETLHLDATRLVAFYNDWQDITIMGALLILFKQAAGPKCTLADISNIKQQLWVLLNDAETSMQHVSLQMISGAGGVRGTALSDDESSLVCAMVDKTLSPKSTLYELLQKRVGLHLLCYLNSGKVDSDSVGKHGLKELEEDIHDLGVRIGKVAEFNRVVYGPIYNALVQGVLDDSSCV</sequence>
<evidence type="ECO:0000256" key="1">
    <source>
        <dbReference type="ARBA" id="ARBA00010954"/>
    </source>
</evidence>
<proteinExistence type="inferred from homology"/>
<dbReference type="Pfam" id="PF05794">
    <property type="entry name" value="Tcp11"/>
    <property type="match status" value="1"/>
</dbReference>
<evidence type="ECO:0000313" key="4">
    <source>
        <dbReference type="Proteomes" id="UP000320475"/>
    </source>
</evidence>
<dbReference type="PANTHER" id="PTHR12832">
    <property type="entry name" value="TESTIS-SPECIFIC PROTEIN PBS13 T-COMPLEX 11"/>
    <property type="match status" value="1"/>
</dbReference>
<feature type="compositionally biased region" description="Polar residues" evidence="2">
    <location>
        <begin position="308"/>
        <end position="335"/>
    </location>
</feature>
<name>A0A507CX57_9FUNG</name>
<dbReference type="OrthoDB" id="276323at2759"/>
<comment type="caution">
    <text evidence="3">The sequence shown here is derived from an EMBL/GenBank/DDBJ whole genome shotgun (WGS) entry which is preliminary data.</text>
</comment>
<dbReference type="PANTHER" id="PTHR12832:SF11">
    <property type="entry name" value="LD23868P"/>
    <property type="match status" value="1"/>
</dbReference>
<accession>A0A507CX57</accession>
<dbReference type="GO" id="GO:0010737">
    <property type="term" value="P:protein kinase A signaling"/>
    <property type="evidence" value="ECO:0007669"/>
    <property type="project" value="TreeGrafter"/>
</dbReference>
<feature type="compositionally biased region" description="Low complexity" evidence="2">
    <location>
        <begin position="359"/>
        <end position="373"/>
    </location>
</feature>
<evidence type="ECO:0000313" key="3">
    <source>
        <dbReference type="EMBL" id="TPX43746.1"/>
    </source>
</evidence>
<dbReference type="EMBL" id="QEAM01000210">
    <property type="protein sequence ID" value="TPX43746.1"/>
    <property type="molecule type" value="Genomic_DNA"/>
</dbReference>
<feature type="region of interest" description="Disordered" evidence="2">
    <location>
        <begin position="308"/>
        <end position="394"/>
    </location>
</feature>
<dbReference type="Proteomes" id="UP000320475">
    <property type="component" value="Unassembled WGS sequence"/>
</dbReference>
<feature type="region of interest" description="Disordered" evidence="2">
    <location>
        <begin position="260"/>
        <end position="280"/>
    </location>
</feature>
<dbReference type="InterPro" id="IPR008862">
    <property type="entry name" value="Tcp11"/>
</dbReference>
<evidence type="ECO:0000256" key="2">
    <source>
        <dbReference type="SAM" id="MobiDB-lite"/>
    </source>
</evidence>
<dbReference type="AlphaFoldDB" id="A0A507CX57"/>
<organism evidence="3 4">
    <name type="scientific">Synchytrium endobioticum</name>
    <dbReference type="NCBI Taxonomy" id="286115"/>
    <lineage>
        <taxon>Eukaryota</taxon>
        <taxon>Fungi</taxon>
        <taxon>Fungi incertae sedis</taxon>
        <taxon>Chytridiomycota</taxon>
        <taxon>Chytridiomycota incertae sedis</taxon>
        <taxon>Chytridiomycetes</taxon>
        <taxon>Synchytriales</taxon>
        <taxon>Synchytriaceae</taxon>
        <taxon>Synchytrium</taxon>
    </lineage>
</organism>
<reference evidence="3 4" key="1">
    <citation type="journal article" date="2019" name="Sci. Rep.">
        <title>Comparative genomics of chytrid fungi reveal insights into the obligate biotrophic and pathogenic lifestyle of Synchytrium endobioticum.</title>
        <authorList>
            <person name="van de Vossenberg B.T.L.H."/>
            <person name="Warris S."/>
            <person name="Nguyen H.D.T."/>
            <person name="van Gent-Pelzer M.P.E."/>
            <person name="Joly D.L."/>
            <person name="van de Geest H.C."/>
            <person name="Bonants P.J.M."/>
            <person name="Smith D.S."/>
            <person name="Levesque C.A."/>
            <person name="van der Lee T.A.J."/>
        </authorList>
    </citation>
    <scope>NUCLEOTIDE SEQUENCE [LARGE SCALE GENOMIC DNA]</scope>
    <source>
        <strain evidence="3 4">LEV6574</strain>
    </source>
</reference>
<comment type="similarity">
    <text evidence="1">Belongs to the TCP11 family.</text>
</comment>
<dbReference type="VEuPathDB" id="FungiDB:SeMB42_g04437"/>
<protein>
    <submittedName>
        <fullName evidence="3">Uncharacterized protein</fullName>
    </submittedName>
</protein>